<accession>U4U4G8</accession>
<dbReference type="PANTHER" id="PTHR13475:SF3">
    <property type="entry name" value="NEUGRIN"/>
    <property type="match status" value="1"/>
</dbReference>
<sequence>MLVLRRLYASQAKSKRFFQRKNIPDPGIAKQKTLLDVDAYDIDDFETTDYEALEADFMNVHKSHKEHFSELEARKEREKLLIVKQKYFKQHLPNFLTWQDTEQIRYLHNNNPEEWTIERLTEGFPATAEVIQKVAKGKWAKKTENRIRNHDKTVLQNWNDFKQGKLKDLPEELKEHLKKFSNRTLNFETHAKELIAKSQVRVLPGKGEFSEIISSYQRMQESKLEKPEVTEIEDRRDVPEVKPRKQMSKLVTFKELQAEIRANVMEEREISPEDKLLSTASFPRKDDTETVDLVREDIAAIIGKRHETKASKGVGFVRETSPDLSHLIYPEHITIPRGIYKRGFTYKLNDCYYDSNGQFLYRVPGMG</sequence>
<organism evidence="1 2">
    <name type="scientific">Dendroctonus ponderosae</name>
    <name type="common">Mountain pine beetle</name>
    <dbReference type="NCBI Taxonomy" id="77166"/>
    <lineage>
        <taxon>Eukaryota</taxon>
        <taxon>Metazoa</taxon>
        <taxon>Ecdysozoa</taxon>
        <taxon>Arthropoda</taxon>
        <taxon>Hexapoda</taxon>
        <taxon>Insecta</taxon>
        <taxon>Pterygota</taxon>
        <taxon>Neoptera</taxon>
        <taxon>Endopterygota</taxon>
        <taxon>Coleoptera</taxon>
        <taxon>Polyphaga</taxon>
        <taxon>Cucujiformia</taxon>
        <taxon>Curculionidae</taxon>
        <taxon>Scolytinae</taxon>
        <taxon>Dendroctonus</taxon>
    </lineage>
</organism>
<name>U4U4G8_DENPD</name>
<dbReference type="EMBL" id="KB631924">
    <property type="protein sequence ID" value="ERL87243.1"/>
    <property type="molecule type" value="Genomic_DNA"/>
</dbReference>
<dbReference type="OrthoDB" id="6415470at2759"/>
<gene>
    <name evidence="1" type="ORF">D910_04641</name>
</gene>
<dbReference type="GO" id="GO:0005634">
    <property type="term" value="C:nucleus"/>
    <property type="evidence" value="ECO:0007669"/>
    <property type="project" value="TreeGrafter"/>
</dbReference>
<dbReference type="AlphaFoldDB" id="U4U4G8"/>
<evidence type="ECO:0000313" key="1">
    <source>
        <dbReference type="EMBL" id="ERL87243.1"/>
    </source>
</evidence>
<reference evidence="1 2" key="1">
    <citation type="journal article" date="2013" name="Genome Biol.">
        <title>Draft genome of the mountain pine beetle, Dendroctonus ponderosae Hopkins, a major forest pest.</title>
        <authorList>
            <person name="Keeling C.I."/>
            <person name="Yuen M.M."/>
            <person name="Liao N.Y."/>
            <person name="Docking T.R."/>
            <person name="Chan S.K."/>
            <person name="Taylor G.A."/>
            <person name="Palmquist D.L."/>
            <person name="Jackman S.D."/>
            <person name="Nguyen A."/>
            <person name="Li M."/>
            <person name="Henderson H."/>
            <person name="Janes J.K."/>
            <person name="Zhao Y."/>
            <person name="Pandoh P."/>
            <person name="Moore R."/>
            <person name="Sperling F.A."/>
            <person name="Huber D.P."/>
            <person name="Birol I."/>
            <person name="Jones S.J."/>
            <person name="Bohlmann J."/>
        </authorList>
    </citation>
    <scope>NUCLEOTIDE SEQUENCE</scope>
</reference>
<dbReference type="PANTHER" id="PTHR13475">
    <property type="entry name" value="NEUGRIN"/>
    <property type="match status" value="1"/>
</dbReference>
<protein>
    <submittedName>
        <fullName evidence="1">Uncharacterized protein</fullName>
    </submittedName>
</protein>
<dbReference type="Pfam" id="PF06413">
    <property type="entry name" value="Neugrin"/>
    <property type="match status" value="1"/>
</dbReference>
<dbReference type="Proteomes" id="UP000030742">
    <property type="component" value="Unassembled WGS sequence"/>
</dbReference>
<evidence type="ECO:0000313" key="2">
    <source>
        <dbReference type="Proteomes" id="UP000030742"/>
    </source>
</evidence>
<proteinExistence type="predicted"/>
<dbReference type="InterPro" id="IPR010487">
    <property type="entry name" value="NGRN/Rrg9"/>
</dbReference>